<name>A0A081ND22_9GAMM</name>
<protein>
    <submittedName>
        <fullName evidence="16">Uncharacterized protein</fullName>
    </submittedName>
</protein>
<keyword evidence="12 13" id="KW-0472">Membrane</keyword>
<dbReference type="GO" id="GO:0005886">
    <property type="term" value="C:plasma membrane"/>
    <property type="evidence" value="ECO:0007669"/>
    <property type="project" value="UniProtKB-SubCell"/>
</dbReference>
<keyword evidence="7 13" id="KW-0812">Transmembrane</keyword>
<dbReference type="PANTHER" id="PTHR30433:SF4">
    <property type="entry name" value="MOTILITY PROTEIN A"/>
    <property type="match status" value="1"/>
</dbReference>
<evidence type="ECO:0000256" key="12">
    <source>
        <dbReference type="ARBA" id="ARBA00023136"/>
    </source>
</evidence>
<evidence type="ECO:0000256" key="2">
    <source>
        <dbReference type="ARBA" id="ARBA00008038"/>
    </source>
</evidence>
<evidence type="ECO:0000256" key="8">
    <source>
        <dbReference type="ARBA" id="ARBA00022779"/>
    </source>
</evidence>
<evidence type="ECO:0000259" key="14">
    <source>
        <dbReference type="Pfam" id="PF01618"/>
    </source>
</evidence>
<keyword evidence="10 13" id="KW-1133">Transmembrane helix</keyword>
<dbReference type="InterPro" id="IPR002898">
    <property type="entry name" value="MotA_ExbB_proton_chnl"/>
</dbReference>
<dbReference type="InterPro" id="IPR000540">
    <property type="entry name" value="Flag_MotA_CS"/>
</dbReference>
<keyword evidence="5" id="KW-0145">Chemotaxis</keyword>
<dbReference type="eggNOG" id="COG1291">
    <property type="taxonomic scope" value="Bacteria"/>
</dbReference>
<evidence type="ECO:0000256" key="4">
    <source>
        <dbReference type="ARBA" id="ARBA00022475"/>
    </source>
</evidence>
<feature type="transmembrane region" description="Helical" evidence="13">
    <location>
        <begin position="31"/>
        <end position="49"/>
    </location>
</feature>
<dbReference type="GO" id="GO:1902600">
    <property type="term" value="P:proton transmembrane transport"/>
    <property type="evidence" value="ECO:0007669"/>
    <property type="project" value="UniProtKB-KW"/>
</dbReference>
<dbReference type="InterPro" id="IPR047055">
    <property type="entry name" value="MotA-like"/>
</dbReference>
<keyword evidence="4" id="KW-1003">Cell membrane</keyword>
<sequence>MLILFGLIVLFASIFGGYVLAQGKMLALWQPYEILIIVGGAFGAMVIANPPQVLRAIGRHTKYVFAGTGFNKTYYDELMHLLNAVFVILRRQGGRKTLEEHIENPADSALFNTYPRIASTPHVQNFIVDNLRLVLVESIETHELEALIEEEMHNHEVEMTRPVQALMTTADALPGFGIMAAVLGIVITMQSLDGPAGQIGTHIAAALVGTFMGVFLGYGVVGPLAAAIEHSIKYEMKAYELIKTSIVSHHGGTPPEISVDAGRKMLFGENRPSFTEMEGIISEKKQKT</sequence>
<evidence type="ECO:0000256" key="6">
    <source>
        <dbReference type="ARBA" id="ARBA00022519"/>
    </source>
</evidence>
<dbReference type="GO" id="GO:0071978">
    <property type="term" value="P:bacterial-type flagellum-dependent swarming motility"/>
    <property type="evidence" value="ECO:0007669"/>
    <property type="project" value="InterPro"/>
</dbReference>
<evidence type="ECO:0000313" key="16">
    <source>
        <dbReference type="EMBL" id="KEQ16345.1"/>
    </source>
</evidence>
<evidence type="ECO:0000256" key="13">
    <source>
        <dbReference type="SAM" id="Phobius"/>
    </source>
</evidence>
<evidence type="ECO:0000256" key="11">
    <source>
        <dbReference type="ARBA" id="ARBA00023065"/>
    </source>
</evidence>
<dbReference type="EMBL" id="JOKH01000005">
    <property type="protein sequence ID" value="KEQ16345.1"/>
    <property type="molecule type" value="Genomic_DNA"/>
</dbReference>
<evidence type="ECO:0000313" key="17">
    <source>
        <dbReference type="Proteomes" id="UP000028073"/>
    </source>
</evidence>
<organism evidence="16 17">
    <name type="scientific">Endozoicomonas numazuensis</name>
    <dbReference type="NCBI Taxonomy" id="1137799"/>
    <lineage>
        <taxon>Bacteria</taxon>
        <taxon>Pseudomonadati</taxon>
        <taxon>Pseudomonadota</taxon>
        <taxon>Gammaproteobacteria</taxon>
        <taxon>Oceanospirillales</taxon>
        <taxon>Endozoicomonadaceae</taxon>
        <taxon>Endozoicomonas</taxon>
    </lineage>
</organism>
<dbReference type="STRING" id="1137799.GZ78_20910"/>
<dbReference type="AlphaFoldDB" id="A0A081ND22"/>
<proteinExistence type="inferred from homology"/>
<keyword evidence="3" id="KW-0813">Transport</keyword>
<comment type="caution">
    <text evidence="16">The sequence shown here is derived from an EMBL/GenBank/DDBJ whole genome shotgun (WGS) entry which is preliminary data.</text>
</comment>
<dbReference type="PROSITE" id="PS01307">
    <property type="entry name" value="MOTA"/>
    <property type="match status" value="1"/>
</dbReference>
<keyword evidence="8" id="KW-0283">Flagellar rotation</keyword>
<dbReference type="RefSeq" id="WP_034839780.1">
    <property type="nucleotide sequence ID" value="NZ_JOKH01000005.1"/>
</dbReference>
<keyword evidence="9" id="KW-0375">Hydrogen ion transport</keyword>
<evidence type="ECO:0000256" key="1">
    <source>
        <dbReference type="ARBA" id="ARBA00004429"/>
    </source>
</evidence>
<feature type="domain" description="MotA/TolQ/ExbB proton channel" evidence="14">
    <location>
        <begin position="126"/>
        <end position="240"/>
    </location>
</feature>
<feature type="transmembrane region" description="Helical" evidence="13">
    <location>
        <begin position="204"/>
        <end position="228"/>
    </location>
</feature>
<dbReference type="PANTHER" id="PTHR30433">
    <property type="entry name" value="CHEMOTAXIS PROTEIN MOTA"/>
    <property type="match status" value="1"/>
</dbReference>
<dbReference type="GO" id="GO:0006935">
    <property type="term" value="P:chemotaxis"/>
    <property type="evidence" value="ECO:0007669"/>
    <property type="project" value="UniProtKB-KW"/>
</dbReference>
<dbReference type="Pfam" id="PF20560">
    <property type="entry name" value="MotA_N"/>
    <property type="match status" value="1"/>
</dbReference>
<reference evidence="16 17" key="1">
    <citation type="submission" date="2014-06" db="EMBL/GenBank/DDBJ databases">
        <title>Whole Genome Sequences of Three Symbiotic Endozoicomonas Bacteria.</title>
        <authorList>
            <person name="Neave M.J."/>
            <person name="Apprill A."/>
            <person name="Voolstra C.R."/>
        </authorList>
    </citation>
    <scope>NUCLEOTIDE SEQUENCE [LARGE SCALE GENOMIC DNA]</scope>
    <source>
        <strain evidence="16 17">DSM 25634</strain>
    </source>
</reference>
<evidence type="ECO:0000259" key="15">
    <source>
        <dbReference type="Pfam" id="PF20560"/>
    </source>
</evidence>
<dbReference type="Proteomes" id="UP000028073">
    <property type="component" value="Unassembled WGS sequence"/>
</dbReference>
<keyword evidence="6" id="KW-0997">Cell inner membrane</keyword>
<gene>
    <name evidence="16" type="ORF">GZ78_20910</name>
</gene>
<evidence type="ECO:0000256" key="7">
    <source>
        <dbReference type="ARBA" id="ARBA00022692"/>
    </source>
</evidence>
<comment type="similarity">
    <text evidence="2">Belongs to the MotA family.</text>
</comment>
<evidence type="ECO:0000256" key="5">
    <source>
        <dbReference type="ARBA" id="ARBA00022500"/>
    </source>
</evidence>
<dbReference type="InterPro" id="IPR046786">
    <property type="entry name" value="MotA_N"/>
</dbReference>
<feature type="domain" description="Motility protein A N-terminal" evidence="15">
    <location>
        <begin position="5"/>
        <end position="93"/>
    </location>
</feature>
<evidence type="ECO:0000256" key="9">
    <source>
        <dbReference type="ARBA" id="ARBA00022781"/>
    </source>
</evidence>
<feature type="transmembrane region" description="Helical" evidence="13">
    <location>
        <begin position="172"/>
        <end position="192"/>
    </location>
</feature>
<keyword evidence="17" id="KW-1185">Reference proteome</keyword>
<dbReference type="NCBIfam" id="TIGR03818">
    <property type="entry name" value="MotA1"/>
    <property type="match status" value="1"/>
</dbReference>
<evidence type="ECO:0000256" key="10">
    <source>
        <dbReference type="ARBA" id="ARBA00022989"/>
    </source>
</evidence>
<dbReference type="InterPro" id="IPR022522">
    <property type="entry name" value="Flagellar_motor_stator_MotA"/>
</dbReference>
<keyword evidence="11" id="KW-0406">Ion transport</keyword>
<evidence type="ECO:0000256" key="3">
    <source>
        <dbReference type="ARBA" id="ARBA00022448"/>
    </source>
</evidence>
<comment type="subcellular location">
    <subcellularLocation>
        <location evidence="1">Cell inner membrane</location>
        <topology evidence="1">Multi-pass membrane protein</topology>
    </subcellularLocation>
</comment>
<dbReference type="Pfam" id="PF01618">
    <property type="entry name" value="MotA_ExbB"/>
    <property type="match status" value="1"/>
</dbReference>
<dbReference type="OrthoDB" id="9782603at2"/>
<accession>A0A081ND22</accession>